<evidence type="ECO:0000313" key="6">
    <source>
        <dbReference type="Proteomes" id="UP000824469"/>
    </source>
</evidence>
<proteinExistence type="inferred from homology"/>
<keyword evidence="2" id="KW-0175">Coiled coil</keyword>
<reference evidence="5 6" key="1">
    <citation type="journal article" date="2021" name="Nat. Plants">
        <title>The Taxus genome provides insights into paclitaxel biosynthesis.</title>
        <authorList>
            <person name="Xiong X."/>
            <person name="Gou J."/>
            <person name="Liao Q."/>
            <person name="Li Y."/>
            <person name="Zhou Q."/>
            <person name="Bi G."/>
            <person name="Li C."/>
            <person name="Du R."/>
            <person name="Wang X."/>
            <person name="Sun T."/>
            <person name="Guo L."/>
            <person name="Liang H."/>
            <person name="Lu P."/>
            <person name="Wu Y."/>
            <person name="Zhang Z."/>
            <person name="Ro D.K."/>
            <person name="Shang Y."/>
            <person name="Huang S."/>
            <person name="Yan J."/>
        </authorList>
    </citation>
    <scope>NUCLEOTIDE SEQUENCE [LARGE SCALE GENOMIC DNA]</scope>
    <source>
        <strain evidence="5">Ta-2019</strain>
    </source>
</reference>
<feature type="region of interest" description="Disordered" evidence="3">
    <location>
        <begin position="221"/>
        <end position="243"/>
    </location>
</feature>
<feature type="domain" description="Remorin C-terminal" evidence="4">
    <location>
        <begin position="59"/>
        <end position="145"/>
    </location>
</feature>
<evidence type="ECO:0000256" key="3">
    <source>
        <dbReference type="SAM" id="MobiDB-lite"/>
    </source>
</evidence>
<dbReference type="Proteomes" id="UP000824469">
    <property type="component" value="Unassembled WGS sequence"/>
</dbReference>
<evidence type="ECO:0000313" key="5">
    <source>
        <dbReference type="EMBL" id="KAH9291286.1"/>
    </source>
</evidence>
<evidence type="ECO:0000256" key="2">
    <source>
        <dbReference type="SAM" id="Coils"/>
    </source>
</evidence>
<feature type="compositionally biased region" description="Basic residues" evidence="3">
    <location>
        <begin position="229"/>
        <end position="243"/>
    </location>
</feature>
<name>A0AA38C1I3_TAXCH</name>
<keyword evidence="6" id="KW-1185">Reference proteome</keyword>
<sequence>MEKFSAGLKCFNLQTEDLFVVQCYMSREISKRLQFSKSRNLGRSSKVQEFTWALQTGFNTNLRYHKVLANIVAWEATKKSSSETKLRKAEEKLEKQKAALVERMKNEIATIHKKTEEKKAMVEARRGEEILKAEDSGAKYREAGQRDMWQEEEECTLGGLVGCGTALGNFPNAWLKVKRHSMPLWVPRGHVSGPRGDKVKREKGRRLGWVRFGALRQQWEKREKEGARVRKPTGPKGHKVFAR</sequence>
<comment type="caution">
    <text evidence="5">The sequence shown here is derived from an EMBL/GenBank/DDBJ whole genome shotgun (WGS) entry which is preliminary data.</text>
</comment>
<dbReference type="InterPro" id="IPR005516">
    <property type="entry name" value="Remorin_C"/>
</dbReference>
<evidence type="ECO:0000256" key="1">
    <source>
        <dbReference type="ARBA" id="ARBA00005711"/>
    </source>
</evidence>
<dbReference type="EMBL" id="JAHRHJ020003713">
    <property type="protein sequence ID" value="KAH9291286.1"/>
    <property type="molecule type" value="Genomic_DNA"/>
</dbReference>
<protein>
    <recommendedName>
        <fullName evidence="4">Remorin C-terminal domain-containing protein</fullName>
    </recommendedName>
</protein>
<gene>
    <name evidence="5" type="ORF">KI387_043522</name>
</gene>
<evidence type="ECO:0000259" key="4">
    <source>
        <dbReference type="Pfam" id="PF03763"/>
    </source>
</evidence>
<feature type="coiled-coil region" evidence="2">
    <location>
        <begin position="79"/>
        <end position="110"/>
    </location>
</feature>
<dbReference type="AlphaFoldDB" id="A0AA38C1I3"/>
<organism evidence="5 6">
    <name type="scientific">Taxus chinensis</name>
    <name type="common">Chinese yew</name>
    <name type="synonym">Taxus wallichiana var. chinensis</name>
    <dbReference type="NCBI Taxonomy" id="29808"/>
    <lineage>
        <taxon>Eukaryota</taxon>
        <taxon>Viridiplantae</taxon>
        <taxon>Streptophyta</taxon>
        <taxon>Embryophyta</taxon>
        <taxon>Tracheophyta</taxon>
        <taxon>Spermatophyta</taxon>
        <taxon>Pinopsida</taxon>
        <taxon>Pinidae</taxon>
        <taxon>Conifers II</taxon>
        <taxon>Cupressales</taxon>
        <taxon>Taxaceae</taxon>
        <taxon>Taxus</taxon>
    </lineage>
</organism>
<accession>A0AA38C1I3</accession>
<dbReference type="PANTHER" id="PTHR31775:SF5">
    <property type="entry name" value="REMORIN 1.4"/>
    <property type="match status" value="1"/>
</dbReference>
<dbReference type="PANTHER" id="PTHR31775">
    <property type="entry name" value="OS02G0117200 PROTEIN"/>
    <property type="match status" value="1"/>
</dbReference>
<dbReference type="Pfam" id="PF03763">
    <property type="entry name" value="Remorin_C"/>
    <property type="match status" value="1"/>
</dbReference>
<comment type="similarity">
    <text evidence="1">Belongs to the remorin family.</text>
</comment>